<dbReference type="AlphaFoldDB" id="A0A0A9BE08"/>
<organism evidence="1">
    <name type="scientific">Arundo donax</name>
    <name type="common">Giant reed</name>
    <name type="synonym">Donax arundinaceus</name>
    <dbReference type="NCBI Taxonomy" id="35708"/>
    <lineage>
        <taxon>Eukaryota</taxon>
        <taxon>Viridiplantae</taxon>
        <taxon>Streptophyta</taxon>
        <taxon>Embryophyta</taxon>
        <taxon>Tracheophyta</taxon>
        <taxon>Spermatophyta</taxon>
        <taxon>Magnoliopsida</taxon>
        <taxon>Liliopsida</taxon>
        <taxon>Poales</taxon>
        <taxon>Poaceae</taxon>
        <taxon>PACMAD clade</taxon>
        <taxon>Arundinoideae</taxon>
        <taxon>Arundineae</taxon>
        <taxon>Arundo</taxon>
    </lineage>
</organism>
<evidence type="ECO:0000313" key="1">
    <source>
        <dbReference type="EMBL" id="JAD60403.1"/>
    </source>
</evidence>
<proteinExistence type="predicted"/>
<dbReference type="EMBL" id="GBRH01237492">
    <property type="protein sequence ID" value="JAD60403.1"/>
    <property type="molecule type" value="Transcribed_RNA"/>
</dbReference>
<reference evidence="1" key="2">
    <citation type="journal article" date="2015" name="Data Brief">
        <title>Shoot transcriptome of the giant reed, Arundo donax.</title>
        <authorList>
            <person name="Barrero R.A."/>
            <person name="Guerrero F.D."/>
            <person name="Moolhuijzen P."/>
            <person name="Goolsby J.A."/>
            <person name="Tidwell J."/>
            <person name="Bellgard S.E."/>
            <person name="Bellgard M.I."/>
        </authorList>
    </citation>
    <scope>NUCLEOTIDE SEQUENCE</scope>
    <source>
        <tissue evidence="1">Shoot tissue taken approximately 20 cm above the soil surface</tissue>
    </source>
</reference>
<accession>A0A0A9BE08</accession>
<protein>
    <submittedName>
        <fullName evidence="1">Uncharacterized protein</fullName>
    </submittedName>
</protein>
<sequence>MSFFSPLFSYHDQLSYGLSNGISELVLDILYSVGPLNSIKL</sequence>
<name>A0A0A9BE08_ARUDO</name>
<reference evidence="1" key="1">
    <citation type="submission" date="2014-09" db="EMBL/GenBank/DDBJ databases">
        <authorList>
            <person name="Magalhaes I.L.F."/>
            <person name="Oliveira U."/>
            <person name="Santos F.R."/>
            <person name="Vidigal T.H.D.A."/>
            <person name="Brescovit A.D."/>
            <person name="Santos A.J."/>
        </authorList>
    </citation>
    <scope>NUCLEOTIDE SEQUENCE</scope>
    <source>
        <tissue evidence="1">Shoot tissue taken approximately 20 cm above the soil surface</tissue>
    </source>
</reference>